<dbReference type="GO" id="GO:0005737">
    <property type="term" value="C:cytoplasm"/>
    <property type="evidence" value="ECO:0007669"/>
    <property type="project" value="TreeGrafter"/>
</dbReference>
<dbReference type="InterPro" id="IPR050216">
    <property type="entry name" value="LRR_domain-containing"/>
</dbReference>
<dbReference type="RefSeq" id="WP_313976838.1">
    <property type="nucleotide sequence ID" value="NZ_JASJOS010000003.1"/>
</dbReference>
<dbReference type="Pfam" id="PF13855">
    <property type="entry name" value="LRR_8"/>
    <property type="match status" value="1"/>
</dbReference>
<keyword evidence="2" id="KW-0677">Repeat</keyword>
<accession>A0AAE3QNN3</accession>
<evidence type="ECO:0000313" key="4">
    <source>
        <dbReference type="Proteomes" id="UP001241110"/>
    </source>
</evidence>
<dbReference type="SUPFAM" id="SSF52058">
    <property type="entry name" value="L domain-like"/>
    <property type="match status" value="1"/>
</dbReference>
<dbReference type="PROSITE" id="PS51450">
    <property type="entry name" value="LRR"/>
    <property type="match status" value="1"/>
</dbReference>
<protein>
    <submittedName>
        <fullName evidence="3">Uncharacterized protein</fullName>
    </submittedName>
</protein>
<sequence>MNGVLQNILLASLNVSLDFDIQPWLQSSAYHFTGGGSYLFQQSAAQVIKYRFADGTSYTSTSVAQQAPYAMFTIASSARQTLSVDIPNAALVTVLNLTSGQVYSIPEEVRRLINVTTLILSNNLLTTLPVLLFQLPNLQLISLNEPNISSIPAIISQQTSLRYLDIVACPSLTSLPASLSGGTLTKMHFSGLPSSFSIPNFANYTTLRELRFGYSTLQAAVNASPTTYGNNTWSSLATSLFPDGKLTTNVTSAVQLTSLYIQAPNYLRSLDRIQNLTNLTTLLIITNSYTPSSANAYDAVLPVPAIPTAFASLVNLKNIRFSGMNLNQQSVVNSVIDGLYDIVIANASMTAGGNSNIWRNVTFVFNLLTVAASGTYQQPSGYVQGSSNGTPASQREKAWILANQYGWTVSLT</sequence>
<dbReference type="AlphaFoldDB" id="A0AAE3QNN3"/>
<dbReference type="EMBL" id="JASJOS010000003">
    <property type="protein sequence ID" value="MDJ1480266.1"/>
    <property type="molecule type" value="Genomic_DNA"/>
</dbReference>
<proteinExistence type="predicted"/>
<dbReference type="InterPro" id="IPR001611">
    <property type="entry name" value="Leu-rich_rpt"/>
</dbReference>
<evidence type="ECO:0000256" key="2">
    <source>
        <dbReference type="ARBA" id="ARBA00022737"/>
    </source>
</evidence>
<name>A0AAE3QNN3_9BACT</name>
<dbReference type="PANTHER" id="PTHR48051">
    <property type="match status" value="1"/>
</dbReference>
<dbReference type="Proteomes" id="UP001241110">
    <property type="component" value="Unassembled WGS sequence"/>
</dbReference>
<keyword evidence="1" id="KW-0433">Leucine-rich repeat</keyword>
<dbReference type="Gene3D" id="3.80.10.10">
    <property type="entry name" value="Ribonuclease Inhibitor"/>
    <property type="match status" value="1"/>
</dbReference>
<evidence type="ECO:0000313" key="3">
    <source>
        <dbReference type="EMBL" id="MDJ1480266.1"/>
    </source>
</evidence>
<dbReference type="InterPro" id="IPR032675">
    <property type="entry name" value="LRR_dom_sf"/>
</dbReference>
<reference evidence="3" key="1">
    <citation type="submission" date="2023-05" db="EMBL/GenBank/DDBJ databases">
        <authorList>
            <person name="Zhang X."/>
        </authorList>
    </citation>
    <scope>NUCLEOTIDE SEQUENCE</scope>
    <source>
        <strain evidence="3">YF14B1</strain>
    </source>
</reference>
<gene>
    <name evidence="3" type="ORF">QNI16_07205</name>
</gene>
<dbReference type="PANTHER" id="PTHR48051:SF1">
    <property type="entry name" value="RAS SUPPRESSOR PROTEIN 1"/>
    <property type="match status" value="1"/>
</dbReference>
<evidence type="ECO:0000256" key="1">
    <source>
        <dbReference type="ARBA" id="ARBA00022614"/>
    </source>
</evidence>
<comment type="caution">
    <text evidence="3">The sequence shown here is derived from an EMBL/GenBank/DDBJ whole genome shotgun (WGS) entry which is preliminary data.</text>
</comment>
<organism evidence="3 4">
    <name type="scientific">Xanthocytophaga flava</name>
    <dbReference type="NCBI Taxonomy" id="3048013"/>
    <lineage>
        <taxon>Bacteria</taxon>
        <taxon>Pseudomonadati</taxon>
        <taxon>Bacteroidota</taxon>
        <taxon>Cytophagia</taxon>
        <taxon>Cytophagales</taxon>
        <taxon>Rhodocytophagaceae</taxon>
        <taxon>Xanthocytophaga</taxon>
    </lineage>
</organism>